<gene>
    <name evidence="1" type="ORF">Abin_030_053</name>
    <name evidence="2" type="ORF">AIN02nite_09190</name>
</gene>
<dbReference type="EMBL" id="BJXQ01000004">
    <property type="protein sequence ID" value="GEN02894.1"/>
    <property type="molecule type" value="Genomic_DNA"/>
</dbReference>
<organism evidence="2 4">
    <name type="scientific">Acetobacter indonesiensis</name>
    <dbReference type="NCBI Taxonomy" id="104101"/>
    <lineage>
        <taxon>Bacteria</taxon>
        <taxon>Pseudomonadati</taxon>
        <taxon>Pseudomonadota</taxon>
        <taxon>Alphaproteobacteria</taxon>
        <taxon>Acetobacterales</taxon>
        <taxon>Acetobacteraceae</taxon>
        <taxon>Acetobacter</taxon>
    </lineage>
</organism>
<evidence type="ECO:0000313" key="2">
    <source>
        <dbReference type="EMBL" id="GEN02894.1"/>
    </source>
</evidence>
<dbReference type="EMBL" id="BAMW01000030">
    <property type="protein sequence ID" value="GAN63510.1"/>
    <property type="molecule type" value="Genomic_DNA"/>
</dbReference>
<evidence type="ECO:0000313" key="4">
    <source>
        <dbReference type="Proteomes" id="UP000321104"/>
    </source>
</evidence>
<proteinExistence type="predicted"/>
<evidence type="ECO:0000313" key="3">
    <source>
        <dbReference type="Proteomes" id="UP000032673"/>
    </source>
</evidence>
<protein>
    <submittedName>
        <fullName evidence="2">Uncharacterized protein</fullName>
    </submittedName>
</protein>
<evidence type="ECO:0000313" key="1">
    <source>
        <dbReference type="EMBL" id="GAN63510.1"/>
    </source>
</evidence>
<dbReference type="Proteomes" id="UP000321104">
    <property type="component" value="Unassembled WGS sequence"/>
</dbReference>
<comment type="caution">
    <text evidence="2">The sequence shown here is derived from an EMBL/GenBank/DDBJ whole genome shotgun (WGS) entry which is preliminary data.</text>
</comment>
<sequence>MPENPMQEAEWGSDVMTVASDETPSFRSETSFKHGIKSFLKMKYTIKNEKLS</sequence>
<reference evidence="2 4" key="2">
    <citation type="submission" date="2019-07" db="EMBL/GenBank/DDBJ databases">
        <title>Whole genome shotgun sequence of Acetobacter indonesiensis NBRC 16471.</title>
        <authorList>
            <person name="Hosoyama A."/>
            <person name="Uohara A."/>
            <person name="Ohji S."/>
            <person name="Ichikawa N."/>
        </authorList>
    </citation>
    <scope>NUCLEOTIDE SEQUENCE [LARGE SCALE GENOMIC DNA]</scope>
    <source>
        <strain evidence="2 4">NBRC 16471</strain>
    </source>
</reference>
<accession>A0A6N3T4Q2</accession>
<keyword evidence="3" id="KW-1185">Reference proteome</keyword>
<reference evidence="1 3" key="1">
    <citation type="submission" date="2012-11" db="EMBL/GenBank/DDBJ databases">
        <title>Whole genome sequence of Acetobacter indonesiensis 5H-1.</title>
        <authorList>
            <person name="Azuma Y."/>
            <person name="Higashiura N."/>
            <person name="Hirakawa H."/>
            <person name="Matsushita K."/>
        </authorList>
    </citation>
    <scope>NUCLEOTIDE SEQUENCE [LARGE SCALE GENOMIC DNA]</scope>
    <source>
        <strain evidence="1 3">5H-1</strain>
    </source>
</reference>
<name>A0A6N3T4Q2_9PROT</name>
<dbReference type="Proteomes" id="UP000032673">
    <property type="component" value="Unassembled WGS sequence"/>
</dbReference>
<dbReference type="AlphaFoldDB" id="A0A6N3T4Q2"/>